<evidence type="ECO:0000313" key="2">
    <source>
        <dbReference type="EMBL" id="MTH67068.1"/>
    </source>
</evidence>
<gene>
    <name evidence="2" type="ORF">GJ743_01615</name>
</gene>
<sequence length="245" mass="26798">MTTDTTTPAPAAAETAMTDASGAPSPAGPAALSDRLAEVWIELEERLDRVPILRALDEGTVTIDDYRRLLFNLRQQVVDGSPWISRAASNFDIDHFTLRAAAIKHAEEEHRDYLMLERDYVAIGGSLDELRAGRKNLGSEALSGYMFTYADRPNPVGLLGAMFIIEGLGAKRAAGWAARFQEVLGLADNQVHFMQYHQEADGAHTGDLEAILDSGIIDDAAADEIVRCAEVVARLYALQLEELDR</sequence>
<organism evidence="2 3">
    <name type="scientific">Agromyces bracchium</name>
    <dbReference type="NCBI Taxonomy" id="88376"/>
    <lineage>
        <taxon>Bacteria</taxon>
        <taxon>Bacillati</taxon>
        <taxon>Actinomycetota</taxon>
        <taxon>Actinomycetes</taxon>
        <taxon>Micrococcales</taxon>
        <taxon>Microbacteriaceae</taxon>
        <taxon>Agromyces</taxon>
    </lineage>
</organism>
<evidence type="ECO:0008006" key="4">
    <source>
        <dbReference type="Google" id="ProtNLM"/>
    </source>
</evidence>
<evidence type="ECO:0000256" key="1">
    <source>
        <dbReference type="SAM" id="MobiDB-lite"/>
    </source>
</evidence>
<name>A0A6I3M2D8_9MICO</name>
<accession>A0A6I3M2D8</accession>
<dbReference type="AlphaFoldDB" id="A0A6I3M2D8"/>
<dbReference type="EMBL" id="WMLB01000006">
    <property type="protein sequence ID" value="MTH67068.1"/>
    <property type="molecule type" value="Genomic_DNA"/>
</dbReference>
<protein>
    <recommendedName>
        <fullName evidence="4">3-oxoacyl-ACP synthase</fullName>
    </recommendedName>
</protein>
<comment type="caution">
    <text evidence="2">The sequence shown here is derived from an EMBL/GenBank/DDBJ whole genome shotgun (WGS) entry which is preliminary data.</text>
</comment>
<feature type="region of interest" description="Disordered" evidence="1">
    <location>
        <begin position="1"/>
        <end position="29"/>
    </location>
</feature>
<keyword evidence="3" id="KW-1185">Reference proteome</keyword>
<dbReference type="RefSeq" id="WP_155050189.1">
    <property type="nucleotide sequence ID" value="NZ_BAAAIB010000003.1"/>
</dbReference>
<dbReference type="OrthoDB" id="6270691at2"/>
<dbReference type="InterPro" id="IPR016084">
    <property type="entry name" value="Haem_Oase-like_multi-hlx"/>
</dbReference>
<dbReference type="Pfam" id="PF14518">
    <property type="entry name" value="Haem_oxygenas_2"/>
    <property type="match status" value="1"/>
</dbReference>
<dbReference type="SUPFAM" id="SSF48613">
    <property type="entry name" value="Heme oxygenase-like"/>
    <property type="match status" value="1"/>
</dbReference>
<dbReference type="Proteomes" id="UP000433071">
    <property type="component" value="Unassembled WGS sequence"/>
</dbReference>
<proteinExistence type="predicted"/>
<evidence type="ECO:0000313" key="3">
    <source>
        <dbReference type="Proteomes" id="UP000433071"/>
    </source>
</evidence>
<dbReference type="Gene3D" id="1.20.910.10">
    <property type="entry name" value="Heme oxygenase-like"/>
    <property type="match status" value="1"/>
</dbReference>
<reference evidence="2 3" key="1">
    <citation type="submission" date="2019-11" db="EMBL/GenBank/DDBJ databases">
        <title>Agromyces kandeliae sp. nov., isolated from mangrove soil.</title>
        <authorList>
            <person name="Wang R."/>
        </authorList>
    </citation>
    <scope>NUCLEOTIDE SEQUENCE [LARGE SCALE GENOMIC DNA]</scope>
    <source>
        <strain evidence="2 3">JCM 11433</strain>
    </source>
</reference>